<keyword evidence="2" id="KW-1133">Transmembrane helix</keyword>
<proteinExistence type="predicted"/>
<feature type="region of interest" description="Disordered" evidence="1">
    <location>
        <begin position="497"/>
        <end position="535"/>
    </location>
</feature>
<keyword evidence="4" id="KW-1185">Reference proteome</keyword>
<dbReference type="OrthoDB" id="46968at2759"/>
<sequence length="535" mass="61150">MTVQRLTVPFRLTLKMSVAFFIALYSMLVSTSLLKGPLGNNSGPSSVSPVGLLQERPVKASEWTEASSTIMIANSTFSSKKDLYKSKLKGNLPIKRKPLPPSRGMKSVVVEGRKPKNTAFNVTNPIEPQETLSQFYRNNWTLPNGQLYQIDSTKLWNADPQNIYPQWMKDYLNWHDYQRQTWSPDTFSQKRWMVMQCLTTQFNCGGTSDRLKPIVFQLKVAYLSRRILIIHWNKPHPLTEFLVPPQGGLDWRAPSWLAELIETPGLGRDLGKTLGDVLDMAMEEKSKFTMARMAMQDYHAGRFWYDEQVQVGEPAFETIFHHVWKLFLTPSAAVRQRLETTMSEMGLVPYRYTAAHCRVLYAKDDRPQYQQKNWAENAVNCASELRPRMPIFFTSDSTDATLYAQVYGKSRNATVMTRIPNPNPPLHIEFSRGRRPASDYLDGFVDLYILAEATCVTYNKGGYGVFGLLMGRNATCGLRQDAMDRPKIHNPCHWVDDDPMTSPNENTRHHYLPPQNPDAKYDPIYLPPMDDTGSP</sequence>
<evidence type="ECO:0000256" key="2">
    <source>
        <dbReference type="SAM" id="Phobius"/>
    </source>
</evidence>
<comment type="caution">
    <text evidence="3">The sequence shown here is derived from an EMBL/GenBank/DDBJ whole genome shotgun (WGS) entry which is preliminary data.</text>
</comment>
<accession>A0A9K3KKS3</accession>
<gene>
    <name evidence="3" type="ORF">IV203_033028</name>
</gene>
<keyword evidence="2" id="KW-0812">Transmembrane</keyword>
<evidence type="ECO:0000313" key="3">
    <source>
        <dbReference type="EMBL" id="KAG7345497.1"/>
    </source>
</evidence>
<evidence type="ECO:0000313" key="4">
    <source>
        <dbReference type="Proteomes" id="UP000693970"/>
    </source>
</evidence>
<organism evidence="3 4">
    <name type="scientific">Nitzschia inconspicua</name>
    <dbReference type="NCBI Taxonomy" id="303405"/>
    <lineage>
        <taxon>Eukaryota</taxon>
        <taxon>Sar</taxon>
        <taxon>Stramenopiles</taxon>
        <taxon>Ochrophyta</taxon>
        <taxon>Bacillariophyta</taxon>
        <taxon>Bacillariophyceae</taxon>
        <taxon>Bacillariophycidae</taxon>
        <taxon>Bacillariales</taxon>
        <taxon>Bacillariaceae</taxon>
        <taxon>Nitzschia</taxon>
    </lineage>
</organism>
<name>A0A9K3KKS3_9STRA</name>
<dbReference type="Proteomes" id="UP000693970">
    <property type="component" value="Unassembled WGS sequence"/>
</dbReference>
<feature type="transmembrane region" description="Helical" evidence="2">
    <location>
        <begin position="12"/>
        <end position="34"/>
    </location>
</feature>
<keyword evidence="2" id="KW-0472">Membrane</keyword>
<protein>
    <submittedName>
        <fullName evidence="3">Uncharacterized protein</fullName>
    </submittedName>
</protein>
<reference evidence="3" key="1">
    <citation type="journal article" date="2021" name="Sci. Rep.">
        <title>Diploid genomic architecture of Nitzschia inconspicua, an elite biomass production diatom.</title>
        <authorList>
            <person name="Oliver A."/>
            <person name="Podell S."/>
            <person name="Pinowska A."/>
            <person name="Traller J.C."/>
            <person name="Smith S.R."/>
            <person name="McClure R."/>
            <person name="Beliaev A."/>
            <person name="Bohutskyi P."/>
            <person name="Hill E.A."/>
            <person name="Rabines A."/>
            <person name="Zheng H."/>
            <person name="Allen L.Z."/>
            <person name="Kuo A."/>
            <person name="Grigoriev I.V."/>
            <person name="Allen A.E."/>
            <person name="Hazlebeck D."/>
            <person name="Allen E.E."/>
        </authorList>
    </citation>
    <scope>NUCLEOTIDE SEQUENCE</scope>
    <source>
        <strain evidence="3">Hildebrandi</strain>
    </source>
</reference>
<evidence type="ECO:0000256" key="1">
    <source>
        <dbReference type="SAM" id="MobiDB-lite"/>
    </source>
</evidence>
<dbReference type="AlphaFoldDB" id="A0A9K3KKS3"/>
<dbReference type="EMBL" id="JAGRRH010000022">
    <property type="protein sequence ID" value="KAG7345497.1"/>
    <property type="molecule type" value="Genomic_DNA"/>
</dbReference>
<reference evidence="3" key="2">
    <citation type="submission" date="2021-04" db="EMBL/GenBank/DDBJ databases">
        <authorList>
            <person name="Podell S."/>
        </authorList>
    </citation>
    <scope>NUCLEOTIDE SEQUENCE</scope>
    <source>
        <strain evidence="3">Hildebrandi</strain>
    </source>
</reference>